<gene>
    <name evidence="11" type="ORF">QRD43_17990</name>
</gene>
<dbReference type="Gene3D" id="3.30.450.20">
    <property type="entry name" value="PAS domain"/>
    <property type="match status" value="2"/>
</dbReference>
<evidence type="ECO:0000256" key="1">
    <source>
        <dbReference type="ARBA" id="ARBA00000085"/>
    </source>
</evidence>
<evidence type="ECO:0000256" key="2">
    <source>
        <dbReference type="ARBA" id="ARBA00012438"/>
    </source>
</evidence>
<dbReference type="SUPFAM" id="SSF55785">
    <property type="entry name" value="PYP-like sensor domain (PAS domain)"/>
    <property type="match status" value="2"/>
</dbReference>
<evidence type="ECO:0000256" key="4">
    <source>
        <dbReference type="ARBA" id="ARBA00022679"/>
    </source>
</evidence>
<dbReference type="InterPro" id="IPR013656">
    <property type="entry name" value="PAS_4"/>
</dbReference>
<dbReference type="SMART" id="SM00387">
    <property type="entry name" value="HATPase_c"/>
    <property type="match status" value="1"/>
</dbReference>
<protein>
    <recommendedName>
        <fullName evidence="2">histidine kinase</fullName>
        <ecNumber evidence="2">2.7.13.3</ecNumber>
    </recommendedName>
</protein>
<dbReference type="Pfam" id="PF00512">
    <property type="entry name" value="HisKA"/>
    <property type="match status" value="1"/>
</dbReference>
<dbReference type="RefSeq" id="WP_285983883.1">
    <property type="nucleotide sequence ID" value="NZ_JASVDS010000005.1"/>
</dbReference>
<dbReference type="PANTHER" id="PTHR43047">
    <property type="entry name" value="TWO-COMPONENT HISTIDINE PROTEIN KINASE"/>
    <property type="match status" value="1"/>
</dbReference>
<dbReference type="Proteomes" id="UP001238603">
    <property type="component" value="Unassembled WGS sequence"/>
</dbReference>
<evidence type="ECO:0000256" key="3">
    <source>
        <dbReference type="ARBA" id="ARBA00022553"/>
    </source>
</evidence>
<comment type="catalytic activity">
    <reaction evidence="1">
        <text>ATP + protein L-histidine = ADP + protein N-phospho-L-histidine.</text>
        <dbReference type="EC" id="2.7.13.3"/>
    </reaction>
</comment>
<evidence type="ECO:0000256" key="6">
    <source>
        <dbReference type="PROSITE-ProRule" id="PRU00169"/>
    </source>
</evidence>
<dbReference type="InterPro" id="IPR004358">
    <property type="entry name" value="Sig_transdc_His_kin-like_C"/>
</dbReference>
<dbReference type="CDD" id="cd00082">
    <property type="entry name" value="HisKA"/>
    <property type="match status" value="1"/>
</dbReference>
<dbReference type="InterPro" id="IPR005467">
    <property type="entry name" value="His_kinase_dom"/>
</dbReference>
<keyword evidence="5" id="KW-0418">Kinase</keyword>
<sequence>MPTAGSPKRWQAHAYALTTALLVTALQLYLARHGPSTDAGGGLPGRALTAVSHFLGWELGLALDGWTPDLPARLLDGAVLPLALVFSLYFGAAAGLTLLSASWALPWLLSLTLSSPGPPTPPAELLVKALCGVLLIGLVARHTRRQDAARDRAASTERLHIENAGLGLVEIDLQRRSVQASARFAEMLQLPWQATAVPLDEWLRQLPAPSAQRLHLLLDELGSRREPVFLHELNLTDADGLPYWILLSGQVRADAQDGARHVQAAAIDITARKRAEADLLGVKASLGAQLEDLHRLHELSMRLLVPGTLDTQLQQVLATALQIHGSQHGMITVQEANLPRRSVQIGFSDVPGEALDRMATEGGLCGIAMRERTRVLVSDLQRDPRCHAMRELMARHQLHAVHALPLLNDRGELMGAMSVFLPEARLPSARERAAMDMCANKAAHFIERARSRAELEASELRFESVLDASAVPFAVFSPLHGTRGEVEDFRLDYLNTAATRVLRRTREQVIGRPVLSIHPGFWQQRPDVLTHARRALRQGEPCEFEFTLPADPAGRGPGQTFHCIASPMGSSVALWAANVSDRMHHDQLLRDADRRKDEFIATLAHELRNLLAPIRQAAHLSSATGASEEQKRWGNELIDRQVRHMALLLDDLLDISRIARGALLLRLERAELGSIVSHAVEAVRPLIDAKQHQLLVELPPQPLRFDADALRLSQVIANLLSNAAKYTDAGGVIRLRAEAAHGSLCIEVSDNGIGMPPQSLSEVFHMYTRLGSGDEGKPGGGLGIGLALARGLVSLHGGRISAFSAGPGCGSHFTVRIPLLHISQPAAREPAPHASDETTPPTRARHVLIADDNEEAAQTLSALLQMHGHRVTCAYNGEQAVAAFRADAADVCLLDIGMPLQDGKEVARAIRALPGGERPVLIAITGWGQEADRREAIAAGFDHHLTKPVDPELVLRLIAQAPGAEAASMPSP</sequence>
<dbReference type="PRINTS" id="PR00344">
    <property type="entry name" value="BCTRLSENSOR"/>
</dbReference>
<dbReference type="SMART" id="SM00065">
    <property type="entry name" value="GAF"/>
    <property type="match status" value="1"/>
</dbReference>
<dbReference type="PROSITE" id="PS50113">
    <property type="entry name" value="PAC"/>
    <property type="match status" value="1"/>
</dbReference>
<dbReference type="Gene3D" id="3.30.450.40">
    <property type="match status" value="1"/>
</dbReference>
<dbReference type="InterPro" id="IPR001789">
    <property type="entry name" value="Sig_transdc_resp-reg_receiver"/>
</dbReference>
<dbReference type="PROSITE" id="PS50109">
    <property type="entry name" value="HIS_KIN"/>
    <property type="match status" value="1"/>
</dbReference>
<evidence type="ECO:0000259" key="10">
    <source>
        <dbReference type="PROSITE" id="PS50113"/>
    </source>
</evidence>
<dbReference type="SUPFAM" id="SSF55781">
    <property type="entry name" value="GAF domain-like"/>
    <property type="match status" value="1"/>
</dbReference>
<dbReference type="InterPro" id="IPR000700">
    <property type="entry name" value="PAS-assoc_C"/>
</dbReference>
<keyword evidence="7" id="KW-0812">Transmembrane</keyword>
<evidence type="ECO:0000259" key="8">
    <source>
        <dbReference type="PROSITE" id="PS50109"/>
    </source>
</evidence>
<dbReference type="Gene3D" id="3.30.565.10">
    <property type="entry name" value="Histidine kinase-like ATPase, C-terminal domain"/>
    <property type="match status" value="1"/>
</dbReference>
<dbReference type="SUPFAM" id="SSF47384">
    <property type="entry name" value="Homodimeric domain of signal transducing histidine kinase"/>
    <property type="match status" value="1"/>
</dbReference>
<dbReference type="NCBIfam" id="TIGR00229">
    <property type="entry name" value="sensory_box"/>
    <property type="match status" value="1"/>
</dbReference>
<dbReference type="SMART" id="SM00388">
    <property type="entry name" value="HisKA"/>
    <property type="match status" value="1"/>
</dbReference>
<comment type="caution">
    <text evidence="11">The sequence shown here is derived from an EMBL/GenBank/DDBJ whole genome shotgun (WGS) entry which is preliminary data.</text>
</comment>
<keyword evidence="12" id="KW-1185">Reference proteome</keyword>
<dbReference type="CDD" id="cd17580">
    <property type="entry name" value="REC_2_DhkD-like"/>
    <property type="match status" value="1"/>
</dbReference>
<dbReference type="InterPro" id="IPR029016">
    <property type="entry name" value="GAF-like_dom_sf"/>
</dbReference>
<keyword evidence="7" id="KW-1133">Transmembrane helix</keyword>
<dbReference type="InterPro" id="IPR003018">
    <property type="entry name" value="GAF"/>
</dbReference>
<evidence type="ECO:0000256" key="7">
    <source>
        <dbReference type="SAM" id="Phobius"/>
    </source>
</evidence>
<keyword evidence="3 6" id="KW-0597">Phosphoprotein</keyword>
<reference evidence="11 12" key="1">
    <citation type="submission" date="2023-06" db="EMBL/GenBank/DDBJ databases">
        <title>Pelomonas sp. APW6 16S ribosomal RNA gene genome sequencing and assembly.</title>
        <authorList>
            <person name="Woo H."/>
        </authorList>
    </citation>
    <scope>NUCLEOTIDE SEQUENCE [LARGE SCALE GENOMIC DNA]</scope>
    <source>
        <strain evidence="11 12">APW6</strain>
    </source>
</reference>
<keyword evidence="4" id="KW-0808">Transferase</keyword>
<dbReference type="InterPro" id="IPR003661">
    <property type="entry name" value="HisK_dim/P_dom"/>
</dbReference>
<dbReference type="InterPro" id="IPR011006">
    <property type="entry name" value="CheY-like_superfamily"/>
</dbReference>
<dbReference type="PROSITE" id="PS50110">
    <property type="entry name" value="RESPONSE_REGULATORY"/>
    <property type="match status" value="1"/>
</dbReference>
<evidence type="ECO:0000259" key="9">
    <source>
        <dbReference type="PROSITE" id="PS50110"/>
    </source>
</evidence>
<dbReference type="Gene3D" id="3.40.50.2300">
    <property type="match status" value="1"/>
</dbReference>
<evidence type="ECO:0000313" key="11">
    <source>
        <dbReference type="EMBL" id="MDL5033807.1"/>
    </source>
</evidence>
<dbReference type="PANTHER" id="PTHR43047:SF72">
    <property type="entry name" value="OSMOSENSING HISTIDINE PROTEIN KINASE SLN1"/>
    <property type="match status" value="1"/>
</dbReference>
<dbReference type="Pfam" id="PF08448">
    <property type="entry name" value="PAS_4"/>
    <property type="match status" value="1"/>
</dbReference>
<organism evidence="11 12">
    <name type="scientific">Roseateles subflavus</name>
    <dbReference type="NCBI Taxonomy" id="3053353"/>
    <lineage>
        <taxon>Bacteria</taxon>
        <taxon>Pseudomonadati</taxon>
        <taxon>Pseudomonadota</taxon>
        <taxon>Betaproteobacteria</taxon>
        <taxon>Burkholderiales</taxon>
        <taxon>Sphaerotilaceae</taxon>
        <taxon>Roseateles</taxon>
    </lineage>
</organism>
<dbReference type="Pfam" id="PF13185">
    <property type="entry name" value="GAF_2"/>
    <property type="match status" value="1"/>
</dbReference>
<dbReference type="SMART" id="SM00448">
    <property type="entry name" value="REC"/>
    <property type="match status" value="1"/>
</dbReference>
<dbReference type="InterPro" id="IPR035965">
    <property type="entry name" value="PAS-like_dom_sf"/>
</dbReference>
<keyword evidence="11" id="KW-0547">Nucleotide-binding</keyword>
<accession>A0ABT7LNG8</accession>
<dbReference type="InterPro" id="IPR003594">
    <property type="entry name" value="HATPase_dom"/>
</dbReference>
<dbReference type="Gene3D" id="1.10.287.130">
    <property type="match status" value="1"/>
</dbReference>
<proteinExistence type="predicted"/>
<keyword evidence="11" id="KW-0067">ATP-binding</keyword>
<feature type="domain" description="PAC" evidence="10">
    <location>
        <begin position="229"/>
        <end position="281"/>
    </location>
</feature>
<feature type="domain" description="Response regulatory" evidence="9">
    <location>
        <begin position="846"/>
        <end position="962"/>
    </location>
</feature>
<dbReference type="SUPFAM" id="SSF55874">
    <property type="entry name" value="ATPase domain of HSP90 chaperone/DNA topoisomerase II/histidine kinase"/>
    <property type="match status" value="1"/>
</dbReference>
<dbReference type="Pfam" id="PF00072">
    <property type="entry name" value="Response_reg"/>
    <property type="match status" value="1"/>
</dbReference>
<name>A0ABT7LNG8_9BURK</name>
<dbReference type="EC" id="2.7.13.3" evidence="2"/>
<dbReference type="EMBL" id="JASVDS010000005">
    <property type="protein sequence ID" value="MDL5033807.1"/>
    <property type="molecule type" value="Genomic_DNA"/>
</dbReference>
<feature type="domain" description="Histidine kinase" evidence="8">
    <location>
        <begin position="602"/>
        <end position="821"/>
    </location>
</feature>
<dbReference type="SUPFAM" id="SSF52172">
    <property type="entry name" value="CheY-like"/>
    <property type="match status" value="1"/>
</dbReference>
<dbReference type="InterPro" id="IPR000014">
    <property type="entry name" value="PAS"/>
</dbReference>
<dbReference type="CDD" id="cd00075">
    <property type="entry name" value="HATPase"/>
    <property type="match status" value="1"/>
</dbReference>
<evidence type="ECO:0000256" key="5">
    <source>
        <dbReference type="ARBA" id="ARBA00022777"/>
    </source>
</evidence>
<evidence type="ECO:0000313" key="12">
    <source>
        <dbReference type="Proteomes" id="UP001238603"/>
    </source>
</evidence>
<keyword evidence="7" id="KW-0472">Membrane</keyword>
<dbReference type="Pfam" id="PF02518">
    <property type="entry name" value="HATPase_c"/>
    <property type="match status" value="1"/>
</dbReference>
<feature type="transmembrane region" description="Helical" evidence="7">
    <location>
        <begin position="79"/>
        <end position="105"/>
    </location>
</feature>
<feature type="modified residue" description="4-aspartylphosphate" evidence="6">
    <location>
        <position position="895"/>
    </location>
</feature>
<dbReference type="GO" id="GO:0005524">
    <property type="term" value="F:ATP binding"/>
    <property type="evidence" value="ECO:0007669"/>
    <property type="project" value="UniProtKB-KW"/>
</dbReference>
<dbReference type="InterPro" id="IPR036890">
    <property type="entry name" value="HATPase_C_sf"/>
</dbReference>
<dbReference type="InterPro" id="IPR036097">
    <property type="entry name" value="HisK_dim/P_sf"/>
</dbReference>